<evidence type="ECO:0000256" key="7">
    <source>
        <dbReference type="ARBA" id="ARBA00022741"/>
    </source>
</evidence>
<dbReference type="Gene3D" id="1.10.287.130">
    <property type="match status" value="1"/>
</dbReference>
<dbReference type="SUPFAM" id="SSF55874">
    <property type="entry name" value="ATPase domain of HSP90 chaperone/DNA topoisomerase II/histidine kinase"/>
    <property type="match status" value="1"/>
</dbReference>
<dbReference type="InterPro" id="IPR036890">
    <property type="entry name" value="HATPase_C_sf"/>
</dbReference>
<evidence type="ECO:0000313" key="18">
    <source>
        <dbReference type="Proteomes" id="UP000658514"/>
    </source>
</evidence>
<dbReference type="InterPro" id="IPR001610">
    <property type="entry name" value="PAC"/>
</dbReference>
<name>A0ABR8ALD9_9CYAN</name>
<dbReference type="PROSITE" id="PS50112">
    <property type="entry name" value="PAS"/>
    <property type="match status" value="4"/>
</dbReference>
<dbReference type="SMART" id="SM00387">
    <property type="entry name" value="HATPase_c"/>
    <property type="match status" value="1"/>
</dbReference>
<dbReference type="InterPro" id="IPR003661">
    <property type="entry name" value="HisK_dim/P_dom"/>
</dbReference>
<evidence type="ECO:0000256" key="3">
    <source>
        <dbReference type="ARBA" id="ARBA00012438"/>
    </source>
</evidence>
<comment type="subcellular location">
    <subcellularLocation>
        <location evidence="2">Membrane</location>
        <topology evidence="2">Multi-pass membrane protein</topology>
    </subcellularLocation>
</comment>
<keyword evidence="12 13" id="KW-0472">Membrane</keyword>
<dbReference type="InterPro" id="IPR000700">
    <property type="entry name" value="PAS-assoc_C"/>
</dbReference>
<feature type="domain" description="PAS" evidence="15">
    <location>
        <begin position="119"/>
        <end position="191"/>
    </location>
</feature>
<dbReference type="Pfam" id="PF08448">
    <property type="entry name" value="PAS_4"/>
    <property type="match status" value="1"/>
</dbReference>
<dbReference type="SMART" id="SM00091">
    <property type="entry name" value="PAS"/>
    <property type="match status" value="4"/>
</dbReference>
<evidence type="ECO:0000256" key="6">
    <source>
        <dbReference type="ARBA" id="ARBA00022692"/>
    </source>
</evidence>
<dbReference type="SMART" id="SM00086">
    <property type="entry name" value="PAC"/>
    <property type="match status" value="3"/>
</dbReference>
<feature type="domain" description="PAS" evidence="15">
    <location>
        <begin position="259"/>
        <end position="304"/>
    </location>
</feature>
<feature type="domain" description="PAS" evidence="15">
    <location>
        <begin position="359"/>
        <end position="429"/>
    </location>
</feature>
<comment type="catalytic activity">
    <reaction evidence="1">
        <text>ATP + protein L-histidine = ADP + protein N-phospho-L-histidine.</text>
        <dbReference type="EC" id="2.7.13.3"/>
    </reaction>
</comment>
<dbReference type="InterPro" id="IPR003594">
    <property type="entry name" value="HATPase_dom"/>
</dbReference>
<evidence type="ECO:0000256" key="11">
    <source>
        <dbReference type="ARBA" id="ARBA00023012"/>
    </source>
</evidence>
<keyword evidence="5" id="KW-0808">Transferase</keyword>
<dbReference type="CDD" id="cd00082">
    <property type="entry name" value="HisKA"/>
    <property type="match status" value="1"/>
</dbReference>
<dbReference type="Pfam" id="PF00512">
    <property type="entry name" value="HisKA"/>
    <property type="match status" value="1"/>
</dbReference>
<dbReference type="InterPro" id="IPR025201">
    <property type="entry name" value="KdpD_TM"/>
</dbReference>
<dbReference type="CDD" id="cd16922">
    <property type="entry name" value="HATPase_EvgS-ArcB-TorS-like"/>
    <property type="match status" value="1"/>
</dbReference>
<feature type="transmembrane region" description="Helical" evidence="13">
    <location>
        <begin position="31"/>
        <end position="46"/>
    </location>
</feature>
<keyword evidence="8" id="KW-0418">Kinase</keyword>
<feature type="domain" description="Histidine kinase" evidence="14">
    <location>
        <begin position="628"/>
        <end position="846"/>
    </location>
</feature>
<dbReference type="InterPro" id="IPR013655">
    <property type="entry name" value="PAS_fold_3"/>
</dbReference>
<dbReference type="Proteomes" id="UP000658514">
    <property type="component" value="Unassembled WGS sequence"/>
</dbReference>
<organism evidence="17 18">
    <name type="scientific">Calothrix parietina FACHB-288</name>
    <dbReference type="NCBI Taxonomy" id="2692896"/>
    <lineage>
        <taxon>Bacteria</taxon>
        <taxon>Bacillati</taxon>
        <taxon>Cyanobacteriota</taxon>
        <taxon>Cyanophyceae</taxon>
        <taxon>Nostocales</taxon>
        <taxon>Calotrichaceae</taxon>
        <taxon>Calothrix</taxon>
    </lineage>
</organism>
<keyword evidence="18" id="KW-1185">Reference proteome</keyword>
<feature type="transmembrane region" description="Helical" evidence="13">
    <location>
        <begin position="75"/>
        <end position="98"/>
    </location>
</feature>
<dbReference type="Pfam" id="PF13426">
    <property type="entry name" value="PAS_9"/>
    <property type="match status" value="1"/>
</dbReference>
<gene>
    <name evidence="17" type="ORF">H6G24_33730</name>
</gene>
<dbReference type="CDD" id="cd00130">
    <property type="entry name" value="PAS"/>
    <property type="match status" value="3"/>
</dbReference>
<accession>A0ABR8ALD9</accession>
<proteinExistence type="predicted"/>
<dbReference type="Gene3D" id="3.30.565.10">
    <property type="entry name" value="Histidine kinase-like ATPase, C-terminal domain"/>
    <property type="match status" value="1"/>
</dbReference>
<dbReference type="PROSITE" id="PS50109">
    <property type="entry name" value="HIS_KIN"/>
    <property type="match status" value="1"/>
</dbReference>
<protein>
    <recommendedName>
        <fullName evidence="3">histidine kinase</fullName>
        <ecNumber evidence="3">2.7.13.3</ecNumber>
    </recommendedName>
</protein>
<dbReference type="Pfam" id="PF13188">
    <property type="entry name" value="PAS_8"/>
    <property type="match status" value="1"/>
</dbReference>
<feature type="transmembrane region" description="Helical" evidence="13">
    <location>
        <begin position="52"/>
        <end position="68"/>
    </location>
</feature>
<feature type="domain" description="PAC" evidence="16">
    <location>
        <begin position="431"/>
        <end position="483"/>
    </location>
</feature>
<evidence type="ECO:0000259" key="16">
    <source>
        <dbReference type="PROSITE" id="PS50113"/>
    </source>
</evidence>
<evidence type="ECO:0000259" key="15">
    <source>
        <dbReference type="PROSITE" id="PS50112"/>
    </source>
</evidence>
<dbReference type="PRINTS" id="PR00344">
    <property type="entry name" value="BCTRLSENSOR"/>
</dbReference>
<keyword evidence="4" id="KW-0597">Phosphoprotein</keyword>
<evidence type="ECO:0000256" key="1">
    <source>
        <dbReference type="ARBA" id="ARBA00000085"/>
    </source>
</evidence>
<dbReference type="InterPro" id="IPR038318">
    <property type="entry name" value="KdpD_sf"/>
</dbReference>
<evidence type="ECO:0000256" key="12">
    <source>
        <dbReference type="ARBA" id="ARBA00023136"/>
    </source>
</evidence>
<reference evidence="17 18" key="1">
    <citation type="journal article" date="2020" name="ISME J.">
        <title>Comparative genomics reveals insights into cyanobacterial evolution and habitat adaptation.</title>
        <authorList>
            <person name="Chen M.Y."/>
            <person name="Teng W.K."/>
            <person name="Zhao L."/>
            <person name="Hu C.X."/>
            <person name="Zhou Y.K."/>
            <person name="Han B.P."/>
            <person name="Song L.R."/>
            <person name="Shu W.S."/>
        </authorList>
    </citation>
    <scope>NUCLEOTIDE SEQUENCE [LARGE SCALE GENOMIC DNA]</scope>
    <source>
        <strain evidence="17 18">FACHB-288</strain>
    </source>
</reference>
<dbReference type="EC" id="2.7.13.3" evidence="3"/>
<keyword evidence="6 13" id="KW-0812">Transmembrane</keyword>
<dbReference type="NCBIfam" id="TIGR00229">
    <property type="entry name" value="sensory_box"/>
    <property type="match status" value="4"/>
</dbReference>
<dbReference type="Pfam" id="PF13493">
    <property type="entry name" value="DUF4118"/>
    <property type="match status" value="1"/>
</dbReference>
<dbReference type="Gene3D" id="1.20.120.620">
    <property type="entry name" value="Backbone structure of the membrane domain of e. Coli histidine kinase receptor kdpd"/>
    <property type="match status" value="1"/>
</dbReference>
<sequence>MLRLLPYAVAVLAVGSALLLTLLLKPLLSPTIFLLFFAAVAVSAWYGGMKSGLLATTLATISVAYFFLEPISSPLIYSFDSLLRLILFVLVTTLISWLNSQLRSAKCRLEKSLQQLQASEARFRRLAESNIIGVVVADMKGAILEANDAFLTMVGYSREELLSGKMRWREMTPPEYQEISDRAITELRHRGFNQPFEKEYFRQDGSRVPILIGSALLASGVEEVISFVLDLSTIKQTENELRESQNRFHALADATVEGVLIHANGKVIDANPAFAKMFGYEIDEVIGIDITEFLTPESRQLLQDNGETPYEVTGVTKEQNTLNLEIIAKNSLYKGRDVRVSAWRNITERKQAEAAIRQREEQLRLITNALPVFISYVDTQQRYQFNNRHYEEWYGIKAAEFYGKKIQEIVGDSVYEEISDYIDTVLSGLRINYETQVDSPKMGKRDVNVTYIPQFNQQSQVEGFVSLINDITETKQAQKALQDSEERFRKLTEKVRVIPWEVDANTGQFTYVGPQSEEILGYPATEWYAKNFWEEHIHREDREWAIEYCLQSALTLDNYEFEYRMLTADGRVVWIYDIVNVVRQGEKPQILHGFLIDITDRKLSEQERERLLIEAEAANRMKDEFLGILSHELRTPLNAIVGWIQLLKKRKLDETTTNRALDTIDRNSKILAQLIEDVLDVSGIIQGQLSLNLRPLELIPLLEAALETLQPAVAAKEIHIESRFDPAVGVVMGDVNRLQQIFWNLLSNAVKFTPKGGRVEVLLERLDDRIQLRVSDTGGGIAPDFLPYVFERFRQADSSSTRSHGGLGLGLAIVRHLVELHGGTVEAQSQGIGKGATFIVNLPMKVISQ</sequence>
<dbReference type="Gene3D" id="3.30.450.20">
    <property type="entry name" value="PAS domain"/>
    <property type="match status" value="4"/>
</dbReference>
<feature type="domain" description="PAS" evidence="15">
    <location>
        <begin position="484"/>
        <end position="557"/>
    </location>
</feature>
<evidence type="ECO:0000256" key="9">
    <source>
        <dbReference type="ARBA" id="ARBA00022840"/>
    </source>
</evidence>
<evidence type="ECO:0000256" key="13">
    <source>
        <dbReference type="SAM" id="Phobius"/>
    </source>
</evidence>
<feature type="transmembrane region" description="Helical" evidence="13">
    <location>
        <begin position="6"/>
        <end position="24"/>
    </location>
</feature>
<dbReference type="PROSITE" id="PS50113">
    <property type="entry name" value="PAC"/>
    <property type="match status" value="2"/>
</dbReference>
<evidence type="ECO:0000256" key="4">
    <source>
        <dbReference type="ARBA" id="ARBA00022553"/>
    </source>
</evidence>
<dbReference type="PANTHER" id="PTHR43547:SF2">
    <property type="entry name" value="HYBRID SIGNAL TRANSDUCTION HISTIDINE KINASE C"/>
    <property type="match status" value="1"/>
</dbReference>
<dbReference type="Pfam" id="PF08447">
    <property type="entry name" value="PAS_3"/>
    <property type="match status" value="1"/>
</dbReference>
<dbReference type="InterPro" id="IPR013656">
    <property type="entry name" value="PAS_4"/>
</dbReference>
<dbReference type="InterPro" id="IPR036097">
    <property type="entry name" value="HisK_dim/P_sf"/>
</dbReference>
<dbReference type="SUPFAM" id="SSF47384">
    <property type="entry name" value="Homodimeric domain of signal transducing histidine kinase"/>
    <property type="match status" value="1"/>
</dbReference>
<keyword evidence="9" id="KW-0067">ATP-binding</keyword>
<dbReference type="SUPFAM" id="SSF55785">
    <property type="entry name" value="PYP-like sensor domain (PAS domain)"/>
    <property type="match status" value="4"/>
</dbReference>
<dbReference type="PANTHER" id="PTHR43547">
    <property type="entry name" value="TWO-COMPONENT HISTIDINE KINASE"/>
    <property type="match status" value="1"/>
</dbReference>
<comment type="caution">
    <text evidence="17">The sequence shown here is derived from an EMBL/GenBank/DDBJ whole genome shotgun (WGS) entry which is preliminary data.</text>
</comment>
<keyword evidence="11" id="KW-0902">Two-component regulatory system</keyword>
<dbReference type="InterPro" id="IPR000014">
    <property type="entry name" value="PAS"/>
</dbReference>
<evidence type="ECO:0000259" key="14">
    <source>
        <dbReference type="PROSITE" id="PS50109"/>
    </source>
</evidence>
<keyword evidence="10 13" id="KW-1133">Transmembrane helix</keyword>
<evidence type="ECO:0000256" key="10">
    <source>
        <dbReference type="ARBA" id="ARBA00022989"/>
    </source>
</evidence>
<feature type="domain" description="PAC" evidence="16">
    <location>
        <begin position="559"/>
        <end position="610"/>
    </location>
</feature>
<dbReference type="InterPro" id="IPR004358">
    <property type="entry name" value="Sig_transdc_His_kin-like_C"/>
</dbReference>
<dbReference type="Pfam" id="PF02518">
    <property type="entry name" value="HATPase_c"/>
    <property type="match status" value="1"/>
</dbReference>
<dbReference type="EMBL" id="JACJQH010000086">
    <property type="protein sequence ID" value="MBD2200370.1"/>
    <property type="molecule type" value="Genomic_DNA"/>
</dbReference>
<evidence type="ECO:0000256" key="8">
    <source>
        <dbReference type="ARBA" id="ARBA00022777"/>
    </source>
</evidence>
<evidence type="ECO:0000313" key="17">
    <source>
        <dbReference type="EMBL" id="MBD2200370.1"/>
    </source>
</evidence>
<evidence type="ECO:0000256" key="5">
    <source>
        <dbReference type="ARBA" id="ARBA00022679"/>
    </source>
</evidence>
<dbReference type="InterPro" id="IPR005467">
    <property type="entry name" value="His_kinase_dom"/>
</dbReference>
<keyword evidence="7" id="KW-0547">Nucleotide-binding</keyword>
<evidence type="ECO:0000256" key="2">
    <source>
        <dbReference type="ARBA" id="ARBA00004141"/>
    </source>
</evidence>
<dbReference type="InterPro" id="IPR035965">
    <property type="entry name" value="PAS-like_dom_sf"/>
</dbReference>
<dbReference type="SMART" id="SM00388">
    <property type="entry name" value="HisKA"/>
    <property type="match status" value="1"/>
</dbReference>